<feature type="region of interest" description="Disordered" evidence="1">
    <location>
        <begin position="36"/>
        <end position="71"/>
    </location>
</feature>
<evidence type="ECO:0000256" key="1">
    <source>
        <dbReference type="SAM" id="MobiDB-lite"/>
    </source>
</evidence>
<proteinExistence type="predicted"/>
<feature type="compositionally biased region" description="Basic residues" evidence="1">
    <location>
        <begin position="42"/>
        <end position="51"/>
    </location>
</feature>
<organism evidence="2">
    <name type="scientific">Rhizophora mucronata</name>
    <name type="common">Asiatic mangrove</name>
    <dbReference type="NCBI Taxonomy" id="61149"/>
    <lineage>
        <taxon>Eukaryota</taxon>
        <taxon>Viridiplantae</taxon>
        <taxon>Streptophyta</taxon>
        <taxon>Embryophyta</taxon>
        <taxon>Tracheophyta</taxon>
        <taxon>Spermatophyta</taxon>
        <taxon>Magnoliopsida</taxon>
        <taxon>eudicotyledons</taxon>
        <taxon>Gunneridae</taxon>
        <taxon>Pentapetalae</taxon>
        <taxon>rosids</taxon>
        <taxon>fabids</taxon>
        <taxon>Malpighiales</taxon>
        <taxon>Rhizophoraceae</taxon>
        <taxon>Rhizophora</taxon>
    </lineage>
</organism>
<protein>
    <submittedName>
        <fullName evidence="2">Uncharacterized protein</fullName>
    </submittedName>
</protein>
<name>A0A2P2P248_RHIMU</name>
<feature type="compositionally biased region" description="Polar residues" evidence="1">
    <location>
        <begin position="61"/>
        <end position="71"/>
    </location>
</feature>
<sequence>MGSFEEPSFQRARIFPFALVVSLLLYAENNGGLQSPIVSHWPQKRKPRKKQPPVPTRESIESLSTSQKNAK</sequence>
<dbReference type="AlphaFoldDB" id="A0A2P2P248"/>
<accession>A0A2P2P248</accession>
<dbReference type="EMBL" id="GGEC01068323">
    <property type="protein sequence ID" value="MBX48807.1"/>
    <property type="molecule type" value="Transcribed_RNA"/>
</dbReference>
<reference evidence="2" key="1">
    <citation type="submission" date="2018-02" db="EMBL/GenBank/DDBJ databases">
        <title>Rhizophora mucronata_Transcriptome.</title>
        <authorList>
            <person name="Meera S.P."/>
            <person name="Sreeshan A."/>
            <person name="Augustine A."/>
        </authorList>
    </citation>
    <scope>NUCLEOTIDE SEQUENCE</scope>
    <source>
        <tissue evidence="2">Leaf</tissue>
    </source>
</reference>
<evidence type="ECO:0000313" key="2">
    <source>
        <dbReference type="EMBL" id="MBX48807.1"/>
    </source>
</evidence>